<comment type="caution">
    <text evidence="3">The sequence shown here is derived from an EMBL/GenBank/DDBJ whole genome shotgun (WGS) entry which is preliminary data.</text>
</comment>
<feature type="compositionally biased region" description="Acidic residues" evidence="1">
    <location>
        <begin position="336"/>
        <end position="348"/>
    </location>
</feature>
<feature type="compositionally biased region" description="Basic and acidic residues" evidence="1">
    <location>
        <begin position="751"/>
        <end position="771"/>
    </location>
</feature>
<dbReference type="EMBL" id="JAMFTS010000005">
    <property type="protein sequence ID" value="KAJ4753950.1"/>
    <property type="molecule type" value="Genomic_DNA"/>
</dbReference>
<feature type="compositionally biased region" description="Low complexity" evidence="1">
    <location>
        <begin position="445"/>
        <end position="461"/>
    </location>
</feature>
<feature type="region of interest" description="Disordered" evidence="1">
    <location>
        <begin position="565"/>
        <end position="626"/>
    </location>
</feature>
<dbReference type="InterPro" id="IPR053063">
    <property type="entry name" value="PWWP_domain_containing_PDP"/>
</dbReference>
<feature type="compositionally biased region" description="Basic residues" evidence="1">
    <location>
        <begin position="238"/>
        <end position="247"/>
    </location>
</feature>
<organism evidence="3 4">
    <name type="scientific">Rhynchospora pubera</name>
    <dbReference type="NCBI Taxonomy" id="906938"/>
    <lineage>
        <taxon>Eukaryota</taxon>
        <taxon>Viridiplantae</taxon>
        <taxon>Streptophyta</taxon>
        <taxon>Embryophyta</taxon>
        <taxon>Tracheophyta</taxon>
        <taxon>Spermatophyta</taxon>
        <taxon>Magnoliopsida</taxon>
        <taxon>Liliopsida</taxon>
        <taxon>Poales</taxon>
        <taxon>Cyperaceae</taxon>
        <taxon>Cyperoideae</taxon>
        <taxon>Rhynchosporeae</taxon>
        <taxon>Rhynchospora</taxon>
    </lineage>
</organism>
<feature type="compositionally biased region" description="Polar residues" evidence="1">
    <location>
        <begin position="722"/>
        <end position="737"/>
    </location>
</feature>
<dbReference type="SUPFAM" id="SSF63748">
    <property type="entry name" value="Tudor/PWWP/MBT"/>
    <property type="match status" value="1"/>
</dbReference>
<dbReference type="Gene3D" id="2.30.30.140">
    <property type="match status" value="1"/>
</dbReference>
<feature type="region of interest" description="Disordered" evidence="1">
    <location>
        <begin position="701"/>
        <end position="771"/>
    </location>
</feature>
<evidence type="ECO:0000313" key="4">
    <source>
        <dbReference type="Proteomes" id="UP001140206"/>
    </source>
</evidence>
<evidence type="ECO:0000256" key="1">
    <source>
        <dbReference type="SAM" id="MobiDB-lite"/>
    </source>
</evidence>
<dbReference type="Proteomes" id="UP001140206">
    <property type="component" value="Chromosome 5"/>
</dbReference>
<evidence type="ECO:0000313" key="3">
    <source>
        <dbReference type="EMBL" id="KAJ4753950.1"/>
    </source>
</evidence>
<feature type="compositionally biased region" description="Basic and acidic residues" evidence="1">
    <location>
        <begin position="204"/>
        <end position="215"/>
    </location>
</feature>
<dbReference type="PANTHER" id="PTHR42851">
    <property type="entry name" value="ALDOLASE-RELATED"/>
    <property type="match status" value="1"/>
</dbReference>
<proteinExistence type="predicted"/>
<dbReference type="PANTHER" id="PTHR42851:SF7">
    <property type="entry name" value="OS07G0694500 PROTEIN"/>
    <property type="match status" value="1"/>
</dbReference>
<name>A0AAV8CDM6_9POAL</name>
<feature type="compositionally biased region" description="Low complexity" evidence="1">
    <location>
        <begin position="402"/>
        <end position="418"/>
    </location>
</feature>
<dbReference type="InterPro" id="IPR017956">
    <property type="entry name" value="AT_hook_DNA-bd_motif"/>
</dbReference>
<protein>
    <submittedName>
        <fullName evidence="3">Tudor/PWWP/MBT superfamily protein</fullName>
    </submittedName>
</protein>
<dbReference type="Pfam" id="PF00855">
    <property type="entry name" value="PWWP"/>
    <property type="match status" value="1"/>
</dbReference>
<feature type="compositionally biased region" description="Basic residues" evidence="1">
    <location>
        <begin position="423"/>
        <end position="433"/>
    </location>
</feature>
<evidence type="ECO:0000259" key="2">
    <source>
        <dbReference type="PROSITE" id="PS50812"/>
    </source>
</evidence>
<keyword evidence="4" id="KW-1185">Reference proteome</keyword>
<dbReference type="AlphaFoldDB" id="A0AAV8CDM6"/>
<accession>A0AAV8CDM6</accession>
<dbReference type="PROSITE" id="PS50812">
    <property type="entry name" value="PWWP"/>
    <property type="match status" value="1"/>
</dbReference>
<reference evidence="3" key="1">
    <citation type="submission" date="2022-08" db="EMBL/GenBank/DDBJ databases">
        <authorList>
            <person name="Marques A."/>
        </authorList>
    </citation>
    <scope>NUCLEOTIDE SEQUENCE</scope>
    <source>
        <strain evidence="3">RhyPub2mFocal</strain>
        <tissue evidence="3">Leaves</tissue>
    </source>
</reference>
<sequence length="771" mass="85675">MVEYNHPEDTLPYKYKVNDLVWGKVKSHPWWPGQIFDPSLASEAAVKIKKDDHFLVAYFGDNTFGWNEASSLKPYQMAFHQMEKQVGIEAFVRGVSSSLAEVSRRIELAVSCNCIDRKSLTEQLVDSAGIIDGTRLPDVDSSVILESFNVERLMEYVHEVAVYGSENVNRLELVLARAYLKSFDKFRGFPVAPEFGYGEEFGNDPDKFPEAEKSGTGKGKKKKDEEDENKQQSEATPKKRGRPKKDKHLQVNADDSDYDLQSGSERDNSSKKAKQVKVSGAEYNLSSESNSKPKKRGRPKKKTQAEIADDEYEPLAESNEIPKKRGRPKKKKQAEISDDEYDTMSESDEMPKKRGRPKLKKQAEISDDEYDPLSESDEMPKKRGRPKKKKHDEISDEEFESVSKSRSPSSKLKSPTKSDISTPRKRGRPKKSKGVGISDEEFDSQLKTQSTLSKSKTPTKSDTGKKRGRPRKDVAQAPTVPERLVEYPPCTDMLTELCLTAQNPQKSSSFTPTMQSLFTKYKDSLAPDTFKGKDLIEETGSATKSGRRVSIPKHIQDSYWTDVLVDTGSDKDEDPASTSGQKKKRGPYNKREKTSSKNSEADVSPAEEEPLASTDIIAESSDESGPTGLVLYFNKPDAIPVEKELNEIFGTYGLLREADTEIDKKLNRATVVFQRRADAEVAFSSAGKYSKFGPALLSYELNYSPGPPKVSPSDGDVVDNGDASTAEANNLVNNSEASTKDDTNLDVAPGEGKEEPAQVVAEADRPVEPSA</sequence>
<dbReference type="GO" id="GO:0003677">
    <property type="term" value="F:DNA binding"/>
    <property type="evidence" value="ECO:0007669"/>
    <property type="project" value="InterPro"/>
</dbReference>
<gene>
    <name evidence="3" type="ORF">LUZ62_088355</name>
</gene>
<feature type="region of interest" description="Disordered" evidence="1">
    <location>
        <begin position="200"/>
        <end position="487"/>
    </location>
</feature>
<dbReference type="SMART" id="SM00293">
    <property type="entry name" value="PWWP"/>
    <property type="match status" value="1"/>
</dbReference>
<dbReference type="CDD" id="cd05162">
    <property type="entry name" value="PWWP"/>
    <property type="match status" value="1"/>
</dbReference>
<feature type="compositionally biased region" description="Acidic residues" evidence="1">
    <location>
        <begin position="365"/>
        <end position="377"/>
    </location>
</feature>
<dbReference type="InterPro" id="IPR000313">
    <property type="entry name" value="PWWP_dom"/>
</dbReference>
<dbReference type="SMART" id="SM00384">
    <property type="entry name" value="AT_hook"/>
    <property type="match status" value="7"/>
</dbReference>
<dbReference type="PRINTS" id="PR00929">
    <property type="entry name" value="ATHOOK"/>
</dbReference>
<feature type="domain" description="PWWP" evidence="2">
    <location>
        <begin position="17"/>
        <end position="78"/>
    </location>
</feature>
<feature type="compositionally biased region" description="Basic residues" evidence="1">
    <location>
        <begin position="292"/>
        <end position="302"/>
    </location>
</feature>